<dbReference type="InterPro" id="IPR050738">
    <property type="entry name" value="Sulfatase"/>
</dbReference>
<comment type="caution">
    <text evidence="4">The sequence shown here is derived from an EMBL/GenBank/DDBJ whole genome shotgun (WGS) entry which is preliminary data.</text>
</comment>
<evidence type="ECO:0000313" key="4">
    <source>
        <dbReference type="EMBL" id="TWT78377.1"/>
    </source>
</evidence>
<dbReference type="EMBL" id="SJPO01000002">
    <property type="protein sequence ID" value="TWT78377.1"/>
    <property type="molecule type" value="Genomic_DNA"/>
</dbReference>
<dbReference type="AlphaFoldDB" id="A0A5C5YV10"/>
<dbReference type="InterPro" id="IPR032506">
    <property type="entry name" value="SGSH_C"/>
</dbReference>
<comment type="similarity">
    <text evidence="1">Belongs to the sulfatase family.</text>
</comment>
<reference evidence="4 5" key="1">
    <citation type="submission" date="2019-02" db="EMBL/GenBank/DDBJ databases">
        <title>Deep-cultivation of Planctomycetes and their phenomic and genomic characterization uncovers novel biology.</title>
        <authorList>
            <person name="Wiegand S."/>
            <person name="Jogler M."/>
            <person name="Boedeker C."/>
            <person name="Pinto D."/>
            <person name="Vollmers J."/>
            <person name="Rivas-Marin E."/>
            <person name="Kohn T."/>
            <person name="Peeters S.H."/>
            <person name="Heuer A."/>
            <person name="Rast P."/>
            <person name="Oberbeckmann S."/>
            <person name="Bunk B."/>
            <person name="Jeske O."/>
            <person name="Meyerdierks A."/>
            <person name="Storesund J.E."/>
            <person name="Kallscheuer N."/>
            <person name="Luecker S."/>
            <person name="Lage O.M."/>
            <person name="Pohl T."/>
            <person name="Merkel B.J."/>
            <person name="Hornburger P."/>
            <person name="Mueller R.-W."/>
            <person name="Bruemmer F."/>
            <person name="Labrenz M."/>
            <person name="Spormann A.M."/>
            <person name="Op Den Camp H."/>
            <person name="Overmann J."/>
            <person name="Amann R."/>
            <person name="Jetten M.S.M."/>
            <person name="Mascher T."/>
            <person name="Medema M.H."/>
            <person name="Devos D.P."/>
            <person name="Kaster A.-K."/>
            <person name="Ovreas L."/>
            <person name="Rohde M."/>
            <person name="Galperin M.Y."/>
            <person name="Jogler C."/>
        </authorList>
    </citation>
    <scope>NUCLEOTIDE SEQUENCE [LARGE SCALE GENOMIC DNA]</scope>
    <source>
        <strain evidence="4 5">Pla123a</strain>
    </source>
</reference>
<dbReference type="InterPro" id="IPR017850">
    <property type="entry name" value="Alkaline_phosphatase_core_sf"/>
</dbReference>
<gene>
    <name evidence="4" type="ORF">Pla123a_11680</name>
</gene>
<accession>A0A5C5YV10</accession>
<keyword evidence="2" id="KW-0378">Hydrolase</keyword>
<keyword evidence="5" id="KW-1185">Reference proteome</keyword>
<evidence type="ECO:0000313" key="5">
    <source>
        <dbReference type="Proteomes" id="UP000318478"/>
    </source>
</evidence>
<dbReference type="Pfam" id="PF16347">
    <property type="entry name" value="SGSH_C"/>
    <property type="match status" value="1"/>
</dbReference>
<dbReference type="Gene3D" id="3.40.720.10">
    <property type="entry name" value="Alkaline Phosphatase, subunit A"/>
    <property type="match status" value="1"/>
</dbReference>
<proteinExistence type="inferred from homology"/>
<evidence type="ECO:0000259" key="3">
    <source>
        <dbReference type="Pfam" id="PF16347"/>
    </source>
</evidence>
<dbReference type="PANTHER" id="PTHR42693:SF53">
    <property type="entry name" value="ENDO-4-O-SULFATASE"/>
    <property type="match status" value="1"/>
</dbReference>
<evidence type="ECO:0000256" key="1">
    <source>
        <dbReference type="ARBA" id="ARBA00008779"/>
    </source>
</evidence>
<dbReference type="SUPFAM" id="SSF53649">
    <property type="entry name" value="Alkaline phosphatase-like"/>
    <property type="match status" value="1"/>
</dbReference>
<dbReference type="GO" id="GO:0004065">
    <property type="term" value="F:arylsulfatase activity"/>
    <property type="evidence" value="ECO:0007669"/>
    <property type="project" value="TreeGrafter"/>
</dbReference>
<evidence type="ECO:0000256" key="2">
    <source>
        <dbReference type="ARBA" id="ARBA00022801"/>
    </source>
</evidence>
<dbReference type="OrthoDB" id="9762324at2"/>
<name>A0A5C5YV10_9BACT</name>
<sequence length="218" mass="24463">MPLYVPDNETCRLDWAQYLPGIRVPLIVKWPSRVAAGGVRNDLVSMLDVTATIVDAAVVKCPDTFDGRPLWGAAYEQRDCVFAARDSINEVHNPMRCVRTQKFKYIRNFAPELGYWEGKYYEKNRPMLPEIRMLAAAGQLTPSPELILKATAPAEDLYDLYADPHEVNNLAASPIRQATRSRLRTKLDRWIVPTGDTGLERWHAEGGGGERVPAGGIR</sequence>
<dbReference type="Proteomes" id="UP000318478">
    <property type="component" value="Unassembled WGS sequence"/>
</dbReference>
<dbReference type="PANTHER" id="PTHR42693">
    <property type="entry name" value="ARYLSULFATASE FAMILY MEMBER"/>
    <property type="match status" value="1"/>
</dbReference>
<dbReference type="RefSeq" id="WP_146584789.1">
    <property type="nucleotide sequence ID" value="NZ_SJPO01000002.1"/>
</dbReference>
<protein>
    <submittedName>
        <fullName evidence="4">Sulfatase</fullName>
    </submittedName>
</protein>
<organism evidence="4 5">
    <name type="scientific">Posidoniimonas polymericola</name>
    <dbReference type="NCBI Taxonomy" id="2528002"/>
    <lineage>
        <taxon>Bacteria</taxon>
        <taxon>Pseudomonadati</taxon>
        <taxon>Planctomycetota</taxon>
        <taxon>Planctomycetia</taxon>
        <taxon>Pirellulales</taxon>
        <taxon>Lacipirellulaceae</taxon>
        <taxon>Posidoniimonas</taxon>
    </lineage>
</organism>
<feature type="domain" description="N-sulphoglucosamine sulphohydrolase C-terminal" evidence="3">
    <location>
        <begin position="18"/>
        <end position="117"/>
    </location>
</feature>